<proteinExistence type="predicted"/>
<name>A0A223AQ89_9FIRM</name>
<dbReference type="Proteomes" id="UP000214689">
    <property type="component" value="Chromosome"/>
</dbReference>
<keyword evidence="2" id="KW-1185">Reference proteome</keyword>
<accession>A0A223AQ89</accession>
<evidence type="ECO:0000313" key="1">
    <source>
        <dbReference type="EMBL" id="ASS37120.1"/>
    </source>
</evidence>
<evidence type="ECO:0000313" key="2">
    <source>
        <dbReference type="Proteomes" id="UP000214689"/>
    </source>
</evidence>
<reference evidence="2" key="1">
    <citation type="submission" date="2016-05" db="EMBL/GenBank/DDBJ databases">
        <authorList>
            <person name="Holder M.E."/>
            <person name="Ajami N.J."/>
            <person name="Petrosino J.F."/>
        </authorList>
    </citation>
    <scope>NUCLEOTIDE SEQUENCE [LARGE SCALE GENOMIC DNA]</scope>
    <source>
        <strain evidence="2">ATCC 700696</strain>
    </source>
</reference>
<dbReference type="EMBL" id="CP016199">
    <property type="protein sequence ID" value="ASS37120.1"/>
    <property type="molecule type" value="Genomic_DNA"/>
</dbReference>
<evidence type="ECO:0008006" key="3">
    <source>
        <dbReference type="Google" id="ProtNLM"/>
    </source>
</evidence>
<dbReference type="RefSeq" id="WP_094233340.1">
    <property type="nucleotide sequence ID" value="NZ_CP016199.1"/>
</dbReference>
<sequence length="94" mass="10012">MSEEIKIKEAALNSVASSIMDITQGIGAESISNLDNMSTIDGNKASINSYDEIKESLKNIGSAMLSTSRNISAVGYAFKGYDAAASNVFKNRKN</sequence>
<dbReference type="NCBIfam" id="TIGR04197">
    <property type="entry name" value="T7SS_SACOL2603"/>
    <property type="match status" value="1"/>
</dbReference>
<gene>
    <name evidence="1" type="ORF">AXF17_00620</name>
</gene>
<dbReference type="InterPro" id="IPR021477">
    <property type="entry name" value="TVIIS_effector_SACOL2603_fam"/>
</dbReference>
<protein>
    <recommendedName>
        <fullName evidence="3">Type VII secretion protein</fullName>
    </recommendedName>
</protein>
<organism evidence="1 2">
    <name type="scientific">Mogibacterium pumilum</name>
    <dbReference type="NCBI Taxonomy" id="86332"/>
    <lineage>
        <taxon>Bacteria</taxon>
        <taxon>Bacillati</taxon>
        <taxon>Bacillota</taxon>
        <taxon>Clostridia</taxon>
        <taxon>Peptostreptococcales</taxon>
        <taxon>Anaerovoracaceae</taxon>
        <taxon>Mogibacterium</taxon>
    </lineage>
</organism>
<dbReference type="AlphaFoldDB" id="A0A223AQ89"/>